<accession>A0A167K9R9</accession>
<name>A0A167K9R9_9GAMM</name>
<proteinExistence type="predicted"/>
<gene>
    <name evidence="1" type="ORF">N473_19755</name>
</gene>
<comment type="caution">
    <text evidence="1">The sequence shown here is derived from an EMBL/GenBank/DDBJ whole genome shotgun (WGS) entry which is preliminary data.</text>
</comment>
<dbReference type="AlphaFoldDB" id="A0A167K9R9"/>
<dbReference type="RefSeq" id="WP_155735617.1">
    <property type="nucleotide sequence ID" value="NZ_AUYC01000033.1"/>
</dbReference>
<dbReference type="Proteomes" id="UP000076486">
    <property type="component" value="Unassembled WGS sequence"/>
</dbReference>
<evidence type="ECO:0000313" key="2">
    <source>
        <dbReference type="Proteomes" id="UP000076486"/>
    </source>
</evidence>
<protein>
    <submittedName>
        <fullName evidence="1">Uncharacterized protein</fullName>
    </submittedName>
</protein>
<reference evidence="1 2" key="1">
    <citation type="submission" date="2013-07" db="EMBL/GenBank/DDBJ databases">
        <title>Comparative Genomic and Metabolomic Analysis of Twelve Strains of Pseudoalteromonas luteoviolacea.</title>
        <authorList>
            <person name="Vynne N.G."/>
            <person name="Mansson M."/>
            <person name="Gram L."/>
        </authorList>
    </citation>
    <scope>NUCLEOTIDE SEQUENCE [LARGE SCALE GENOMIC DNA]</scope>
    <source>
        <strain evidence="1 2">CPMOR-1</strain>
    </source>
</reference>
<sequence length="54" mass="6179">MRVVLSTVRRRGIDALTKCKHTQQVKEGIIEIKNLDMDVLIPCRFTGRALTQLL</sequence>
<organism evidence="1 2">
    <name type="scientific">Pseudoalteromonas luteoviolacea CPMOR-1</name>
    <dbReference type="NCBI Taxonomy" id="1365248"/>
    <lineage>
        <taxon>Bacteria</taxon>
        <taxon>Pseudomonadati</taxon>
        <taxon>Pseudomonadota</taxon>
        <taxon>Gammaproteobacteria</taxon>
        <taxon>Alteromonadales</taxon>
        <taxon>Pseudoalteromonadaceae</taxon>
        <taxon>Pseudoalteromonas</taxon>
    </lineage>
</organism>
<dbReference type="EMBL" id="AUYC01000033">
    <property type="protein sequence ID" value="KZN62343.1"/>
    <property type="molecule type" value="Genomic_DNA"/>
</dbReference>
<evidence type="ECO:0000313" key="1">
    <source>
        <dbReference type="EMBL" id="KZN62343.1"/>
    </source>
</evidence>
<dbReference type="PATRIC" id="fig|1365248.3.peg.3017"/>